<accession>A0A0L6VC93</accession>
<dbReference type="PANTHER" id="PTHR45789">
    <property type="entry name" value="FI18025P1"/>
    <property type="match status" value="1"/>
</dbReference>
<dbReference type="SUPFAM" id="SSF47095">
    <property type="entry name" value="HMG-box"/>
    <property type="match status" value="1"/>
</dbReference>
<feature type="compositionally biased region" description="Basic and acidic residues" evidence="4">
    <location>
        <begin position="672"/>
        <end position="683"/>
    </location>
</feature>
<evidence type="ECO:0000256" key="4">
    <source>
        <dbReference type="SAM" id="MobiDB-lite"/>
    </source>
</evidence>
<reference evidence="6 7" key="1">
    <citation type="submission" date="2015-08" db="EMBL/GenBank/DDBJ databases">
        <title>Next Generation Sequencing and Analysis of the Genome of Puccinia sorghi L Schw, the Causal Agent of Maize Common Rust.</title>
        <authorList>
            <person name="Rochi L."/>
            <person name="Burguener G."/>
            <person name="Darino M."/>
            <person name="Turjanski A."/>
            <person name="Kreff E."/>
            <person name="Dieguez M.J."/>
            <person name="Sacco F."/>
        </authorList>
    </citation>
    <scope>NUCLEOTIDE SEQUENCE [LARGE SCALE GENOMIC DNA]</scope>
    <source>
        <strain evidence="6 7">RO10H11247</strain>
    </source>
</reference>
<feature type="DNA-binding region" description="HMG box" evidence="3">
    <location>
        <begin position="333"/>
        <end position="402"/>
    </location>
</feature>
<feature type="compositionally biased region" description="Basic and acidic residues" evidence="4">
    <location>
        <begin position="797"/>
        <end position="812"/>
    </location>
</feature>
<organism evidence="6 7">
    <name type="scientific">Puccinia sorghi</name>
    <dbReference type="NCBI Taxonomy" id="27349"/>
    <lineage>
        <taxon>Eukaryota</taxon>
        <taxon>Fungi</taxon>
        <taxon>Dikarya</taxon>
        <taxon>Basidiomycota</taxon>
        <taxon>Pucciniomycotina</taxon>
        <taxon>Pucciniomycetes</taxon>
        <taxon>Pucciniales</taxon>
        <taxon>Pucciniaceae</taxon>
        <taxon>Puccinia</taxon>
    </lineage>
</organism>
<dbReference type="SMART" id="SM00398">
    <property type="entry name" value="HMG"/>
    <property type="match status" value="1"/>
</dbReference>
<feature type="region of interest" description="Disordered" evidence="4">
    <location>
        <begin position="520"/>
        <end position="550"/>
    </location>
</feature>
<dbReference type="PANTHER" id="PTHR45789:SF2">
    <property type="entry name" value="FI18025P1"/>
    <property type="match status" value="1"/>
</dbReference>
<dbReference type="EMBL" id="LAVV01006770">
    <property type="protein sequence ID" value="KNZ58381.1"/>
    <property type="molecule type" value="Genomic_DNA"/>
</dbReference>
<keyword evidence="1 3" id="KW-0238">DNA-binding</keyword>
<feature type="compositionally biased region" description="Polar residues" evidence="4">
    <location>
        <begin position="623"/>
        <end position="650"/>
    </location>
</feature>
<dbReference type="InterPro" id="IPR036910">
    <property type="entry name" value="HMG_box_dom_sf"/>
</dbReference>
<dbReference type="AlphaFoldDB" id="A0A0L6VC93"/>
<feature type="region of interest" description="Disordered" evidence="4">
    <location>
        <begin position="406"/>
        <end position="464"/>
    </location>
</feature>
<dbReference type="OrthoDB" id="2496288at2759"/>
<feature type="compositionally biased region" description="Polar residues" evidence="4">
    <location>
        <begin position="815"/>
        <end position="824"/>
    </location>
</feature>
<dbReference type="CDD" id="cd01389">
    <property type="entry name" value="HMG-box_ROX1-like"/>
    <property type="match status" value="1"/>
</dbReference>
<dbReference type="Proteomes" id="UP000037035">
    <property type="component" value="Unassembled WGS sequence"/>
</dbReference>
<gene>
    <name evidence="6" type="ORF">VP01_193g3</name>
</gene>
<evidence type="ECO:0000256" key="1">
    <source>
        <dbReference type="ARBA" id="ARBA00023125"/>
    </source>
</evidence>
<evidence type="ECO:0000313" key="7">
    <source>
        <dbReference type="Proteomes" id="UP000037035"/>
    </source>
</evidence>
<dbReference type="PROSITE" id="PS50118">
    <property type="entry name" value="HMG_BOX_2"/>
    <property type="match status" value="1"/>
</dbReference>
<evidence type="ECO:0000259" key="5">
    <source>
        <dbReference type="PROSITE" id="PS50118"/>
    </source>
</evidence>
<evidence type="ECO:0000256" key="2">
    <source>
        <dbReference type="ARBA" id="ARBA00023242"/>
    </source>
</evidence>
<dbReference type="GO" id="GO:0005634">
    <property type="term" value="C:nucleus"/>
    <property type="evidence" value="ECO:0007669"/>
    <property type="project" value="UniProtKB-UniRule"/>
</dbReference>
<keyword evidence="2 3" id="KW-0539">Nucleus</keyword>
<feature type="compositionally biased region" description="Basic residues" evidence="4">
    <location>
        <begin position="426"/>
        <end position="436"/>
    </location>
</feature>
<feature type="region of interest" description="Disordered" evidence="4">
    <location>
        <begin position="618"/>
        <end position="700"/>
    </location>
</feature>
<feature type="region of interest" description="Disordered" evidence="4">
    <location>
        <begin position="307"/>
        <end position="332"/>
    </location>
</feature>
<feature type="domain" description="HMG box" evidence="5">
    <location>
        <begin position="333"/>
        <end position="402"/>
    </location>
</feature>
<evidence type="ECO:0000313" key="6">
    <source>
        <dbReference type="EMBL" id="KNZ58381.1"/>
    </source>
</evidence>
<proteinExistence type="predicted"/>
<dbReference type="InterPro" id="IPR009071">
    <property type="entry name" value="HMG_box_dom"/>
</dbReference>
<comment type="caution">
    <text evidence="6">The sequence shown here is derived from an EMBL/GenBank/DDBJ whole genome shotgun (WGS) entry which is preliminary data.</text>
</comment>
<dbReference type="GO" id="GO:0000978">
    <property type="term" value="F:RNA polymerase II cis-regulatory region sequence-specific DNA binding"/>
    <property type="evidence" value="ECO:0007669"/>
    <property type="project" value="TreeGrafter"/>
</dbReference>
<feature type="region of interest" description="Disordered" evidence="4">
    <location>
        <begin position="901"/>
        <end position="925"/>
    </location>
</feature>
<feature type="region of interest" description="Disordered" evidence="4">
    <location>
        <begin position="734"/>
        <end position="759"/>
    </location>
</feature>
<feature type="region of interest" description="Disordered" evidence="4">
    <location>
        <begin position="793"/>
        <end position="828"/>
    </location>
</feature>
<dbReference type="STRING" id="27349.A0A0L6VC93"/>
<dbReference type="GO" id="GO:0000981">
    <property type="term" value="F:DNA-binding transcription factor activity, RNA polymerase II-specific"/>
    <property type="evidence" value="ECO:0007669"/>
    <property type="project" value="TreeGrafter"/>
</dbReference>
<evidence type="ECO:0000256" key="3">
    <source>
        <dbReference type="PROSITE-ProRule" id="PRU00267"/>
    </source>
</evidence>
<feature type="region of interest" description="Disordered" evidence="4">
    <location>
        <begin position="192"/>
        <end position="223"/>
    </location>
</feature>
<feature type="compositionally biased region" description="Polar residues" evidence="4">
    <location>
        <begin position="520"/>
        <end position="541"/>
    </location>
</feature>
<feature type="compositionally biased region" description="Low complexity" evidence="4">
    <location>
        <begin position="210"/>
        <end position="221"/>
    </location>
</feature>
<feature type="compositionally biased region" description="Basic residues" evidence="4">
    <location>
        <begin position="323"/>
        <end position="332"/>
    </location>
</feature>
<protein>
    <recommendedName>
        <fullName evidence="5">HMG box domain-containing protein</fullName>
    </recommendedName>
</protein>
<name>A0A0L6VC93_9BASI</name>
<keyword evidence="7" id="KW-1185">Reference proteome</keyword>
<dbReference type="Gene3D" id="1.10.30.10">
    <property type="entry name" value="High mobility group box domain"/>
    <property type="match status" value="1"/>
</dbReference>
<dbReference type="InterPro" id="IPR051356">
    <property type="entry name" value="SOX/SOX-like_TF"/>
</dbReference>
<dbReference type="Pfam" id="PF00505">
    <property type="entry name" value="HMG_box"/>
    <property type="match status" value="1"/>
</dbReference>
<sequence>MDSHDESAETFDDIIRSLQASSHYSSPKKESHQHVNQKTDHLQANPLELYSSIADTFPSGVLSEAATGIFSPSLTSPFQSIMMAPTMAIEPPTSQDEAFHFVDISNASRAISRSQAATNFGSPLKASSLSLQKDAGIFHSSPPEMFSSSPSSSPGALTVFPISSQNLCGDHLSFTYPKAFGVPIARSNIKSQHPGIPAARKASRHHRDLSGTSSTASTISGPPYDISSAIDPSALQSPFRRIQTDLGKFPAPPPPFFFLFCWRIVNPLTTKMFFFPFNTEFGSGNGETAHIISPFVNQVVEQRPDGTFTGRYSRPMTSTGRPSHARKTPPGHVKRPRNAFILFRSYACSSNLIPPSVEKDHRQISRIVSHMWRSLPSEERLIWERQAEEEKELHRKLHPDYRYKPVYRKENAGKKNQTRLGSSAAARKKANSRKINAKGSDGLAECGDLSQPQDPEDLAGTRERKCSADLQREHDEEIRCEAVAKVLLETKLAGITLDEVQMEERVLEQVRLVKINEAHQIQSQQSGNDNPNSKTAASTGTKKPKNKLLAPLQCRRKSFLNRSNSAPPPPSPLRMMEVREVVYNPKARGNRDETCFHPPQNHVAEEFFNSHMNQNEIHKFNNGDFSSNLESPLTGPTSSEQAETTNSMAESKSPDQENVIPGDSLMCEEGEEMKGEYAGESRGKGGGTADPAGNTRRTSLSIFTPAMRRRSSVMMTFSEGSNPGLEAALELARKNAAGSDQHPSLQEEHEWRPSQQPRRQSVLLSGLGEFPVVDLPPSMPESAQVTILDYPWPEPQTTRESEHSSGRAHEHITPGYNTAPSSSERFGDLAPKGLAEPTEAVTFNSAIGQDGHTYLFLTKEQAETEGLIAQILDAGFGLYLLTSICFFSRVDDRWNMEPFLLPPQKKKKRKTKNNNNKKPPKKPKI</sequence>
<dbReference type="VEuPathDB" id="FungiDB:VP01_193g3"/>